<feature type="transmembrane region" description="Helical" evidence="6">
    <location>
        <begin position="193"/>
        <end position="212"/>
    </location>
</feature>
<evidence type="ECO:0000313" key="8">
    <source>
        <dbReference type="Proteomes" id="UP000607645"/>
    </source>
</evidence>
<dbReference type="InterPro" id="IPR003339">
    <property type="entry name" value="ABC/ECF_trnsptr_transmembrane"/>
</dbReference>
<feature type="transmembrane region" description="Helical" evidence="6">
    <location>
        <begin position="278"/>
        <end position="300"/>
    </location>
</feature>
<dbReference type="NCBIfam" id="TIGR02454">
    <property type="entry name" value="ECF_T_CbiQ"/>
    <property type="match status" value="1"/>
</dbReference>
<comment type="caution">
    <text evidence="7">The sequence shown here is derived from an EMBL/GenBank/DDBJ whole genome shotgun (WGS) entry which is preliminary data.</text>
</comment>
<protein>
    <submittedName>
        <fullName evidence="7">Cobalt ECF transporter T component CbiQ</fullName>
    </submittedName>
</protein>
<gene>
    <name evidence="7" type="primary">cbiQ</name>
    <name evidence="7" type="ORF">H8S62_00220</name>
</gene>
<reference evidence="7" key="1">
    <citation type="submission" date="2020-08" db="EMBL/GenBank/DDBJ databases">
        <title>Genome public.</title>
        <authorList>
            <person name="Liu C."/>
            <person name="Sun Q."/>
        </authorList>
    </citation>
    <scope>NUCLEOTIDE SEQUENCE</scope>
    <source>
        <strain evidence="7">NSJ-52</strain>
    </source>
</reference>
<dbReference type="GO" id="GO:0043190">
    <property type="term" value="C:ATP-binding cassette (ABC) transporter complex"/>
    <property type="evidence" value="ECO:0007669"/>
    <property type="project" value="InterPro"/>
</dbReference>
<dbReference type="PANTHER" id="PTHR43723">
    <property type="entry name" value="COBALT TRANSPORT PROTEIN CBIQ"/>
    <property type="match status" value="1"/>
</dbReference>
<comment type="subcellular location">
    <subcellularLocation>
        <location evidence="1">Cell membrane</location>
        <topology evidence="1">Multi-pass membrane protein</topology>
    </subcellularLocation>
</comment>
<sequence>MIITAILTALVSACLGWGRMPPGPLGLLSVGLGLLLGLLGRHEHGGALSIDALAQRSSLGGVNAVLKFWGSLALLLLCVLSASALPGLALALLMGVLTVRGGRVPLHDYLSLLALPAAFLLISALALLWSWGDSPAGVLNIPLFGGWLSVSPAAQARTALVICKALGAVSCLYLLSLSTPMAEIIAVLRRAHVPALAVELMYLIYRYIFILLDMHRTMHDAAQSRLGYDGFRLSVRTTGSIYANLLARSFKRAGACFDAMESRCYDGEIRFLEREKPVLPVHAAAAAGLLILTFGLSLLAF</sequence>
<evidence type="ECO:0000256" key="3">
    <source>
        <dbReference type="ARBA" id="ARBA00022692"/>
    </source>
</evidence>
<feature type="transmembrane region" description="Helical" evidence="6">
    <location>
        <begin position="109"/>
        <end position="131"/>
    </location>
</feature>
<evidence type="ECO:0000256" key="6">
    <source>
        <dbReference type="SAM" id="Phobius"/>
    </source>
</evidence>
<feature type="transmembrane region" description="Helical" evidence="6">
    <location>
        <begin position="68"/>
        <end position="97"/>
    </location>
</feature>
<evidence type="ECO:0000256" key="2">
    <source>
        <dbReference type="ARBA" id="ARBA00022475"/>
    </source>
</evidence>
<dbReference type="Proteomes" id="UP000607645">
    <property type="component" value="Unassembled WGS sequence"/>
</dbReference>
<dbReference type="EMBL" id="JACOPQ010000001">
    <property type="protein sequence ID" value="MBC5735432.1"/>
    <property type="molecule type" value="Genomic_DNA"/>
</dbReference>
<evidence type="ECO:0000256" key="4">
    <source>
        <dbReference type="ARBA" id="ARBA00022989"/>
    </source>
</evidence>
<dbReference type="Pfam" id="PF02361">
    <property type="entry name" value="CbiQ"/>
    <property type="match status" value="1"/>
</dbReference>
<keyword evidence="2" id="KW-1003">Cell membrane</keyword>
<keyword evidence="3 6" id="KW-0812">Transmembrane</keyword>
<keyword evidence="4 6" id="KW-1133">Transmembrane helix</keyword>
<dbReference type="InterPro" id="IPR012809">
    <property type="entry name" value="ECF_CbiQ"/>
</dbReference>
<proteinExistence type="predicted"/>
<organism evidence="7 8">
    <name type="scientific">Lawsonibacter faecis</name>
    <dbReference type="NCBI Taxonomy" id="2763052"/>
    <lineage>
        <taxon>Bacteria</taxon>
        <taxon>Bacillati</taxon>
        <taxon>Bacillota</taxon>
        <taxon>Clostridia</taxon>
        <taxon>Eubacteriales</taxon>
        <taxon>Oscillospiraceae</taxon>
        <taxon>Lawsonibacter</taxon>
    </lineage>
</organism>
<dbReference type="AlphaFoldDB" id="A0A8J6JHK8"/>
<name>A0A8J6JHK8_9FIRM</name>
<accession>A0A8J6JHK8</accession>
<dbReference type="RefSeq" id="WP_155145451.1">
    <property type="nucleotide sequence ID" value="NZ_JACOPQ010000001.1"/>
</dbReference>
<evidence type="ECO:0000256" key="1">
    <source>
        <dbReference type="ARBA" id="ARBA00004651"/>
    </source>
</evidence>
<evidence type="ECO:0000313" key="7">
    <source>
        <dbReference type="EMBL" id="MBC5735432.1"/>
    </source>
</evidence>
<keyword evidence="8" id="KW-1185">Reference proteome</keyword>
<dbReference type="PANTHER" id="PTHR43723:SF1">
    <property type="entry name" value="COBALT TRANSPORT PROTEIN CBIQ"/>
    <property type="match status" value="1"/>
</dbReference>
<dbReference type="InterPro" id="IPR052770">
    <property type="entry name" value="Cobalt_transport_CbiQ"/>
</dbReference>
<evidence type="ECO:0000256" key="5">
    <source>
        <dbReference type="ARBA" id="ARBA00023136"/>
    </source>
</evidence>
<keyword evidence="5 6" id="KW-0472">Membrane</keyword>
<dbReference type="CDD" id="cd16914">
    <property type="entry name" value="EcfT"/>
    <property type="match status" value="1"/>
</dbReference>
<dbReference type="GO" id="GO:0006824">
    <property type="term" value="P:cobalt ion transport"/>
    <property type="evidence" value="ECO:0007669"/>
    <property type="project" value="InterPro"/>
</dbReference>
<feature type="transmembrane region" description="Helical" evidence="6">
    <location>
        <begin position="166"/>
        <end position="187"/>
    </location>
</feature>